<proteinExistence type="predicted"/>
<dbReference type="PANTHER" id="PTHR37305">
    <property type="entry name" value="INTEGRAL MEMBRANE PROTEIN-RELATED"/>
    <property type="match status" value="1"/>
</dbReference>
<keyword evidence="1" id="KW-0812">Transmembrane</keyword>
<organism evidence="2 3">
    <name type="scientific">Streptococcus ratti FA-1 = DSM 20564</name>
    <dbReference type="NCBI Taxonomy" id="699248"/>
    <lineage>
        <taxon>Bacteria</taxon>
        <taxon>Bacillati</taxon>
        <taxon>Bacillota</taxon>
        <taxon>Bacilli</taxon>
        <taxon>Lactobacillales</taxon>
        <taxon>Streptococcaceae</taxon>
        <taxon>Streptococcus</taxon>
    </lineage>
</organism>
<feature type="transmembrane region" description="Helical" evidence="1">
    <location>
        <begin position="137"/>
        <end position="161"/>
    </location>
</feature>
<gene>
    <name evidence="2" type="ORF">SRA_05581</name>
</gene>
<keyword evidence="1" id="KW-1133">Transmembrane helix</keyword>
<dbReference type="EMBL" id="AJTZ01000005">
    <property type="protein sequence ID" value="EJN93984.1"/>
    <property type="molecule type" value="Genomic_DNA"/>
</dbReference>
<accession>A0ABP2R1S3</accession>
<evidence type="ECO:0000313" key="3">
    <source>
        <dbReference type="Proteomes" id="UP000007815"/>
    </source>
</evidence>
<feature type="transmembrane region" description="Helical" evidence="1">
    <location>
        <begin position="168"/>
        <end position="187"/>
    </location>
</feature>
<sequence length="245" mass="27962">MTLLKIECLKLCRARLWLPLLILPLLSVLYGSVNYAGNQGILHKEWLSLWTQVYLFYGAFFFPCMIGIVCAYIWYGEHKHNNIKLLLTSAYSLRQIIWAKMLLALALVMLSQVYFLGLYSLSGFFFHFKMAYPLELLGWNLIATLFSIALVAIQSYLSLVIKSFAPPVALSMLVGLGGFILTAQNLIPELGYVLASLKLASLMNQTDTSHIVLPMSMWLRFVIYSALIVLVSVFLQRRHLKRQMR</sequence>
<feature type="transmembrane region" description="Helical" evidence="1">
    <location>
        <begin position="217"/>
        <end position="235"/>
    </location>
</feature>
<feature type="transmembrane region" description="Helical" evidence="1">
    <location>
        <begin position="53"/>
        <end position="75"/>
    </location>
</feature>
<dbReference type="Proteomes" id="UP000007815">
    <property type="component" value="Unassembled WGS sequence"/>
</dbReference>
<comment type="caution">
    <text evidence="2">The sequence shown here is derived from an EMBL/GenBank/DDBJ whole genome shotgun (WGS) entry which is preliminary data.</text>
</comment>
<dbReference type="Pfam" id="PF12730">
    <property type="entry name" value="ABC2_membrane_4"/>
    <property type="match status" value="1"/>
</dbReference>
<protein>
    <submittedName>
        <fullName evidence="2">Lantibiotic ABC transporter, permease protein</fullName>
    </submittedName>
</protein>
<dbReference type="PANTHER" id="PTHR37305:SF1">
    <property type="entry name" value="MEMBRANE PROTEIN"/>
    <property type="match status" value="1"/>
</dbReference>
<name>A0ABP2R1S3_STRRT</name>
<reference evidence="2 3" key="1">
    <citation type="submission" date="2009-12" db="EMBL/GenBank/DDBJ databases">
        <authorList>
            <person name="Lefebure T."/>
            <person name="Cornejo O.E."/>
            <person name="Pavinski Bitar P.D."/>
            <person name="Lang P."/>
            <person name="Stanhope M.J."/>
        </authorList>
    </citation>
    <scope>NUCLEOTIDE SEQUENCE [LARGE SCALE GENOMIC DNA]</scope>
    <source>
        <strain evidence="2 3">FA-1</strain>
    </source>
</reference>
<dbReference type="CDD" id="cd21809">
    <property type="entry name" value="ABC-2_lan_permease-like"/>
    <property type="match status" value="1"/>
</dbReference>
<evidence type="ECO:0000256" key="1">
    <source>
        <dbReference type="SAM" id="Phobius"/>
    </source>
</evidence>
<keyword evidence="3" id="KW-1185">Reference proteome</keyword>
<feature type="transmembrane region" description="Helical" evidence="1">
    <location>
        <begin position="16"/>
        <end position="33"/>
    </location>
</feature>
<feature type="transmembrane region" description="Helical" evidence="1">
    <location>
        <begin position="96"/>
        <end position="117"/>
    </location>
</feature>
<evidence type="ECO:0000313" key="2">
    <source>
        <dbReference type="EMBL" id="EJN93984.1"/>
    </source>
</evidence>
<dbReference type="RefSeq" id="WP_003088480.1">
    <property type="nucleotide sequence ID" value="NZ_AJTZ01000005.1"/>
</dbReference>
<keyword evidence="1" id="KW-0472">Membrane</keyword>